<dbReference type="OrthoDB" id="3253623at2759"/>
<proteinExistence type="predicted"/>
<evidence type="ECO:0000313" key="3">
    <source>
        <dbReference type="Proteomes" id="UP000765509"/>
    </source>
</evidence>
<reference evidence="2" key="1">
    <citation type="submission" date="2021-03" db="EMBL/GenBank/DDBJ databases">
        <title>Draft genome sequence of rust myrtle Austropuccinia psidii MF-1, a brazilian biotype.</title>
        <authorList>
            <person name="Quecine M.C."/>
            <person name="Pachon D.M.R."/>
            <person name="Bonatelli M.L."/>
            <person name="Correr F.H."/>
            <person name="Franceschini L.M."/>
            <person name="Leite T.F."/>
            <person name="Margarido G.R.A."/>
            <person name="Almeida C.A."/>
            <person name="Ferrarezi J.A."/>
            <person name="Labate C.A."/>
        </authorList>
    </citation>
    <scope>NUCLEOTIDE SEQUENCE</scope>
    <source>
        <strain evidence="2">MF-1</strain>
    </source>
</reference>
<organism evidence="2 3">
    <name type="scientific">Austropuccinia psidii MF-1</name>
    <dbReference type="NCBI Taxonomy" id="1389203"/>
    <lineage>
        <taxon>Eukaryota</taxon>
        <taxon>Fungi</taxon>
        <taxon>Dikarya</taxon>
        <taxon>Basidiomycota</taxon>
        <taxon>Pucciniomycotina</taxon>
        <taxon>Pucciniomycetes</taxon>
        <taxon>Pucciniales</taxon>
        <taxon>Sphaerophragmiaceae</taxon>
        <taxon>Austropuccinia</taxon>
    </lineage>
</organism>
<evidence type="ECO:0000256" key="1">
    <source>
        <dbReference type="SAM" id="MobiDB-lite"/>
    </source>
</evidence>
<feature type="region of interest" description="Disordered" evidence="1">
    <location>
        <begin position="64"/>
        <end position="97"/>
    </location>
</feature>
<dbReference type="Proteomes" id="UP000765509">
    <property type="component" value="Unassembled WGS sequence"/>
</dbReference>
<dbReference type="AlphaFoldDB" id="A0A9Q3JV19"/>
<feature type="compositionally biased region" description="Basic and acidic residues" evidence="1">
    <location>
        <begin position="68"/>
        <end position="79"/>
    </location>
</feature>
<sequence length="399" mass="46139">MEPKCDLCVCTKCINHKFLNDSGISRQGRYVHPSTRRRHWNRNSQPINESKENKLMGLLLDGFPDLTSQDRKDPRRDTDIQDTTDSEQSENRGYGPVNTNHCNKHYLVLFVKFTTSQANMINISLDFVWFFITWLYLIGGLSQKKCQEAIKFISYIIENCGKHPPTIGIKKNISKDVRTIMKHLKLDAKIHYHLCYQACYSLYNIDFAPSECKYQATLDSLICGADLFEPRDLLVLEHLDTIFKDQWGIKKNRIKQKRPISVFASQSFAEWLEWFLILPEVESFIEEWPQSLVPNSTDVVDYCHLASWNSFRSDMGKIGNSLFLLFSLFVNWFNPLGNKISGKQSSVGILALTCLNLPPSVQYKPQYTFMAGMLPANQPNMIRINNIFKPLVKEMLELN</sequence>
<accession>A0A9Q3JV19</accession>
<name>A0A9Q3JV19_9BASI</name>
<gene>
    <name evidence="2" type="ORF">O181_108301</name>
</gene>
<comment type="caution">
    <text evidence="2">The sequence shown here is derived from an EMBL/GenBank/DDBJ whole genome shotgun (WGS) entry which is preliminary data.</text>
</comment>
<evidence type="ECO:0000313" key="2">
    <source>
        <dbReference type="EMBL" id="MBW0568586.1"/>
    </source>
</evidence>
<keyword evidence="3" id="KW-1185">Reference proteome</keyword>
<dbReference type="EMBL" id="AVOT02082916">
    <property type="protein sequence ID" value="MBW0568586.1"/>
    <property type="molecule type" value="Genomic_DNA"/>
</dbReference>
<protein>
    <submittedName>
        <fullName evidence="2">Uncharacterized protein</fullName>
    </submittedName>
</protein>